<evidence type="ECO:0000313" key="3">
    <source>
        <dbReference type="Proteomes" id="UP000243255"/>
    </source>
</evidence>
<dbReference type="OrthoDB" id="1753205at2"/>
<protein>
    <recommendedName>
        <fullName evidence="1">DUF1659 domain-containing protein</fullName>
    </recommendedName>
</protein>
<keyword evidence="3" id="KW-1185">Reference proteome</keyword>
<organism evidence="2 3">
    <name type="scientific">Asaccharospora irregularis DSM 2635</name>
    <dbReference type="NCBI Taxonomy" id="1121321"/>
    <lineage>
        <taxon>Bacteria</taxon>
        <taxon>Bacillati</taxon>
        <taxon>Bacillota</taxon>
        <taxon>Clostridia</taxon>
        <taxon>Peptostreptococcales</taxon>
        <taxon>Peptostreptococcaceae</taxon>
        <taxon>Asaccharospora</taxon>
    </lineage>
</organism>
<feature type="domain" description="DUF1659" evidence="1">
    <location>
        <begin position="5"/>
        <end position="72"/>
    </location>
</feature>
<reference evidence="3" key="1">
    <citation type="submission" date="2016-11" db="EMBL/GenBank/DDBJ databases">
        <authorList>
            <person name="Varghese N."/>
            <person name="Submissions S."/>
        </authorList>
    </citation>
    <scope>NUCLEOTIDE SEQUENCE [LARGE SCALE GENOMIC DNA]</scope>
    <source>
        <strain evidence="3">DSM 2635</strain>
    </source>
</reference>
<name>A0A1M5T7J7_9FIRM</name>
<dbReference type="AlphaFoldDB" id="A0A1M5T7J7"/>
<evidence type="ECO:0000259" key="1">
    <source>
        <dbReference type="Pfam" id="PF07872"/>
    </source>
</evidence>
<gene>
    <name evidence="2" type="ORF">SAMN04488530_15310</name>
</gene>
<dbReference type="STRING" id="1121321.SAMN04488530_15310"/>
<dbReference type="RefSeq" id="WP_073127693.1">
    <property type="nucleotide sequence ID" value="NZ_BAABCH010000068.1"/>
</dbReference>
<sequence>MAILSVKNLSSIKLKLNYGVDLNGKAVVKSKTFPNVKADATDDSIFEVANALVKLQEHSLVDVIRVDNTSLSA</sequence>
<dbReference type="Proteomes" id="UP000243255">
    <property type="component" value="Unassembled WGS sequence"/>
</dbReference>
<dbReference type="EMBL" id="FQWX01000053">
    <property type="protein sequence ID" value="SHH46684.1"/>
    <property type="molecule type" value="Genomic_DNA"/>
</dbReference>
<accession>A0A1M5T7J7</accession>
<evidence type="ECO:0000313" key="2">
    <source>
        <dbReference type="EMBL" id="SHH46684.1"/>
    </source>
</evidence>
<dbReference type="Pfam" id="PF07872">
    <property type="entry name" value="DUF1659"/>
    <property type="match status" value="1"/>
</dbReference>
<dbReference type="InterPro" id="IPR012454">
    <property type="entry name" value="DUF1659"/>
</dbReference>
<proteinExistence type="predicted"/>